<dbReference type="EMBL" id="UINC01029640">
    <property type="protein sequence ID" value="SVB12694.1"/>
    <property type="molecule type" value="Genomic_DNA"/>
</dbReference>
<reference evidence="1" key="1">
    <citation type="submission" date="2018-05" db="EMBL/GenBank/DDBJ databases">
        <authorList>
            <person name="Lanie J.A."/>
            <person name="Ng W.-L."/>
            <person name="Kazmierczak K.M."/>
            <person name="Andrzejewski T.M."/>
            <person name="Davidsen T.M."/>
            <person name="Wayne K.J."/>
            <person name="Tettelin H."/>
            <person name="Glass J.I."/>
            <person name="Rusch D."/>
            <person name="Podicherti R."/>
            <person name="Tsui H.-C.T."/>
            <person name="Winkler M.E."/>
        </authorList>
    </citation>
    <scope>NUCLEOTIDE SEQUENCE</scope>
</reference>
<gene>
    <name evidence="1" type="ORF">METZ01_LOCUS165548</name>
</gene>
<sequence>MIHKIAVIDTADLKNILFFKQSARLKKQDKG</sequence>
<evidence type="ECO:0000313" key="1">
    <source>
        <dbReference type="EMBL" id="SVB12694.1"/>
    </source>
</evidence>
<organism evidence="1">
    <name type="scientific">marine metagenome</name>
    <dbReference type="NCBI Taxonomy" id="408172"/>
    <lineage>
        <taxon>unclassified sequences</taxon>
        <taxon>metagenomes</taxon>
        <taxon>ecological metagenomes</taxon>
    </lineage>
</organism>
<proteinExistence type="predicted"/>
<protein>
    <submittedName>
        <fullName evidence="1">Uncharacterized protein</fullName>
    </submittedName>
</protein>
<accession>A0A382BGB8</accession>
<name>A0A382BGB8_9ZZZZ</name>
<dbReference type="AlphaFoldDB" id="A0A382BGB8"/>